<keyword evidence="1" id="KW-0597">Phosphoprotein</keyword>
<organism evidence="3 4">
    <name type="scientific">Candidatus Raymondbacteria bacterium RIFOXYD12_FULL_49_13</name>
    <dbReference type="NCBI Taxonomy" id="1817890"/>
    <lineage>
        <taxon>Bacteria</taxon>
        <taxon>Raymondiibacteriota</taxon>
    </lineage>
</organism>
<dbReference type="PANTHER" id="PTHR43228">
    <property type="entry name" value="TWO-COMPONENT RESPONSE REGULATOR"/>
    <property type="match status" value="1"/>
</dbReference>
<comment type="caution">
    <text evidence="3">The sequence shown here is derived from an EMBL/GenBank/DDBJ whole genome shotgun (WGS) entry which is preliminary data.</text>
</comment>
<accession>A0A1F7F0R4</accession>
<feature type="modified residue" description="4-aspartylphosphate" evidence="1">
    <location>
        <position position="53"/>
    </location>
</feature>
<evidence type="ECO:0000256" key="1">
    <source>
        <dbReference type="PROSITE-ProRule" id="PRU00169"/>
    </source>
</evidence>
<dbReference type="Pfam" id="PF00072">
    <property type="entry name" value="Response_reg"/>
    <property type="match status" value="1"/>
</dbReference>
<reference evidence="3 4" key="1">
    <citation type="journal article" date="2016" name="Nat. Commun.">
        <title>Thousands of microbial genomes shed light on interconnected biogeochemical processes in an aquifer system.</title>
        <authorList>
            <person name="Anantharaman K."/>
            <person name="Brown C.T."/>
            <person name="Hug L.A."/>
            <person name="Sharon I."/>
            <person name="Castelle C.J."/>
            <person name="Probst A.J."/>
            <person name="Thomas B.C."/>
            <person name="Singh A."/>
            <person name="Wilkins M.J."/>
            <person name="Karaoz U."/>
            <person name="Brodie E.L."/>
            <person name="Williams K.H."/>
            <person name="Hubbard S.S."/>
            <person name="Banfield J.F."/>
        </authorList>
    </citation>
    <scope>NUCLEOTIDE SEQUENCE [LARGE SCALE GENOMIC DNA]</scope>
</reference>
<dbReference type="Gene3D" id="3.40.50.2300">
    <property type="match status" value="1"/>
</dbReference>
<evidence type="ECO:0000259" key="2">
    <source>
        <dbReference type="PROSITE" id="PS50110"/>
    </source>
</evidence>
<dbReference type="GO" id="GO:0000160">
    <property type="term" value="P:phosphorelay signal transduction system"/>
    <property type="evidence" value="ECO:0007669"/>
    <property type="project" value="InterPro"/>
</dbReference>
<sequence length="118" mass="13502">MKILLVDDSLTMRRIQKTQLQKMNLNDVLEAENGADAYKILESNMPMDLVFLDWNMPVMDGISFLKKVRAEDKYKNVKIIMCTSESEKTKVIEAIKSGANDYMVKPFTPQALKEKLGL</sequence>
<dbReference type="PROSITE" id="PS50110">
    <property type="entry name" value="RESPONSE_REGULATORY"/>
    <property type="match status" value="1"/>
</dbReference>
<dbReference type="InterPro" id="IPR011006">
    <property type="entry name" value="CheY-like_superfamily"/>
</dbReference>
<evidence type="ECO:0000313" key="3">
    <source>
        <dbReference type="EMBL" id="OGK00192.1"/>
    </source>
</evidence>
<dbReference type="EMBL" id="MFYX01000152">
    <property type="protein sequence ID" value="OGK00192.1"/>
    <property type="molecule type" value="Genomic_DNA"/>
</dbReference>
<gene>
    <name evidence="3" type="ORF">A2519_20485</name>
</gene>
<dbReference type="AlphaFoldDB" id="A0A1F7F0R4"/>
<proteinExistence type="predicted"/>
<dbReference type="SUPFAM" id="SSF52172">
    <property type="entry name" value="CheY-like"/>
    <property type="match status" value="1"/>
</dbReference>
<feature type="domain" description="Response regulatory" evidence="2">
    <location>
        <begin position="2"/>
        <end position="118"/>
    </location>
</feature>
<dbReference type="Proteomes" id="UP000179243">
    <property type="component" value="Unassembled WGS sequence"/>
</dbReference>
<dbReference type="SMART" id="SM00448">
    <property type="entry name" value="REC"/>
    <property type="match status" value="1"/>
</dbReference>
<dbReference type="PANTHER" id="PTHR43228:SF1">
    <property type="entry name" value="TWO-COMPONENT RESPONSE REGULATOR ARR22"/>
    <property type="match status" value="1"/>
</dbReference>
<dbReference type="InterPro" id="IPR001789">
    <property type="entry name" value="Sig_transdc_resp-reg_receiver"/>
</dbReference>
<name>A0A1F7F0R4_UNCRA</name>
<protein>
    <submittedName>
        <fullName evidence="3">Two-component system response regulator</fullName>
    </submittedName>
</protein>
<evidence type="ECO:0000313" key="4">
    <source>
        <dbReference type="Proteomes" id="UP000179243"/>
    </source>
</evidence>
<dbReference type="InterPro" id="IPR052048">
    <property type="entry name" value="ST_Response_Regulator"/>
</dbReference>